<dbReference type="EMBL" id="DSEU01000025">
    <property type="protein sequence ID" value="HEM66696.1"/>
    <property type="molecule type" value="Genomic_DNA"/>
</dbReference>
<dbReference type="Pfam" id="PF08282">
    <property type="entry name" value="Hydrolase_3"/>
    <property type="match status" value="1"/>
</dbReference>
<dbReference type="AlphaFoldDB" id="A0A7J2U1Y6"/>
<protein>
    <recommendedName>
        <fullName evidence="2">Phosphoserine phosphatase</fullName>
    </recommendedName>
</protein>
<reference evidence="1" key="1">
    <citation type="journal article" date="2020" name="mSystems">
        <title>Genome- and Community-Level Interaction Insights into Carbon Utilization and Element Cycling Functions of Hydrothermarchaeota in Hydrothermal Sediment.</title>
        <authorList>
            <person name="Zhou Z."/>
            <person name="Liu Y."/>
            <person name="Xu W."/>
            <person name="Pan J."/>
            <person name="Luo Z.H."/>
            <person name="Li M."/>
        </authorList>
    </citation>
    <scope>NUCLEOTIDE SEQUENCE [LARGE SCALE GENOMIC DNA]</scope>
    <source>
        <strain evidence="1">SpSt-125</strain>
    </source>
</reference>
<proteinExistence type="predicted"/>
<organism evidence="1">
    <name type="scientific">Ignisphaera aggregans</name>
    <dbReference type="NCBI Taxonomy" id="334771"/>
    <lineage>
        <taxon>Archaea</taxon>
        <taxon>Thermoproteota</taxon>
        <taxon>Thermoprotei</taxon>
        <taxon>Desulfurococcales</taxon>
        <taxon>Desulfurococcaceae</taxon>
        <taxon>Ignisphaera</taxon>
    </lineage>
</organism>
<evidence type="ECO:0008006" key="2">
    <source>
        <dbReference type="Google" id="ProtNLM"/>
    </source>
</evidence>
<dbReference type="Gene3D" id="3.40.50.1000">
    <property type="entry name" value="HAD superfamily/HAD-like"/>
    <property type="match status" value="1"/>
</dbReference>
<dbReference type="InterPro" id="IPR036412">
    <property type="entry name" value="HAD-like_sf"/>
</dbReference>
<dbReference type="SUPFAM" id="SSF56784">
    <property type="entry name" value="HAD-like"/>
    <property type="match status" value="1"/>
</dbReference>
<dbReference type="InterPro" id="IPR023214">
    <property type="entry name" value="HAD_sf"/>
</dbReference>
<accession>A0A7J2U1Y6</accession>
<name>A0A7J2U1Y6_9CREN</name>
<gene>
    <name evidence="1" type="ORF">ENO26_03870</name>
</gene>
<evidence type="ECO:0000313" key="1">
    <source>
        <dbReference type="EMBL" id="HEM66696.1"/>
    </source>
</evidence>
<sequence>MYLPWRSGIEELVRVRQKYRNNALFVAVSGGFNLLGERAVRELGFNDYIMVVPKTCNGVLTGYVEQYIDLNGKGEALMEYARRHLGGEEPRFICIGDNINDVEMFKICNFSIAFCFNKKLYKYKYIDVFLNTCNIRNLAKLLDKVIIALANK</sequence>
<comment type="caution">
    <text evidence="1">The sequence shown here is derived from an EMBL/GenBank/DDBJ whole genome shotgun (WGS) entry which is preliminary data.</text>
</comment>